<sequence>MRLAIDIGGTFTDAVAITDDGRVFTAKSSTTPSNLADGVINAIRALDITLEHVTSFIHGTTAGLNALL</sequence>
<dbReference type="GO" id="GO:0006749">
    <property type="term" value="P:glutathione metabolic process"/>
    <property type="evidence" value="ECO:0007669"/>
    <property type="project" value="TreeGrafter"/>
</dbReference>
<proteinExistence type="predicted"/>
<dbReference type="InterPro" id="IPR008040">
    <property type="entry name" value="Hydant_A_N"/>
</dbReference>
<dbReference type="Gene3D" id="3.30.420.40">
    <property type="match status" value="1"/>
</dbReference>
<evidence type="ECO:0000313" key="2">
    <source>
        <dbReference type="EMBL" id="SVB82530.1"/>
    </source>
</evidence>
<dbReference type="GO" id="GO:0005829">
    <property type="term" value="C:cytosol"/>
    <property type="evidence" value="ECO:0007669"/>
    <property type="project" value="TreeGrafter"/>
</dbReference>
<dbReference type="EMBL" id="UINC01059286">
    <property type="protein sequence ID" value="SVB82530.1"/>
    <property type="molecule type" value="Genomic_DNA"/>
</dbReference>
<name>A0A382H5J3_9ZZZZ</name>
<gene>
    <name evidence="2" type="ORF">METZ01_LOCUS235384</name>
</gene>
<dbReference type="PANTHER" id="PTHR11365:SF23">
    <property type="entry name" value="HYPOTHETICAL 5-OXOPROLINASE (EUROFUNG)-RELATED"/>
    <property type="match status" value="1"/>
</dbReference>
<accession>A0A382H5J3</accession>
<dbReference type="InterPro" id="IPR043129">
    <property type="entry name" value="ATPase_NBD"/>
</dbReference>
<dbReference type="Pfam" id="PF05378">
    <property type="entry name" value="Hydant_A_N"/>
    <property type="match status" value="1"/>
</dbReference>
<dbReference type="PANTHER" id="PTHR11365">
    <property type="entry name" value="5-OXOPROLINASE RELATED"/>
    <property type="match status" value="1"/>
</dbReference>
<evidence type="ECO:0000259" key="1">
    <source>
        <dbReference type="Pfam" id="PF05378"/>
    </source>
</evidence>
<feature type="non-terminal residue" evidence="2">
    <location>
        <position position="68"/>
    </location>
</feature>
<feature type="domain" description="Hydantoinase/oxoprolinase N-terminal" evidence="1">
    <location>
        <begin position="2"/>
        <end position="68"/>
    </location>
</feature>
<dbReference type="AlphaFoldDB" id="A0A382H5J3"/>
<reference evidence="2" key="1">
    <citation type="submission" date="2018-05" db="EMBL/GenBank/DDBJ databases">
        <authorList>
            <person name="Lanie J.A."/>
            <person name="Ng W.-L."/>
            <person name="Kazmierczak K.M."/>
            <person name="Andrzejewski T.M."/>
            <person name="Davidsen T.M."/>
            <person name="Wayne K.J."/>
            <person name="Tettelin H."/>
            <person name="Glass J.I."/>
            <person name="Rusch D."/>
            <person name="Podicherti R."/>
            <person name="Tsui H.-C.T."/>
            <person name="Winkler M.E."/>
        </authorList>
    </citation>
    <scope>NUCLEOTIDE SEQUENCE</scope>
</reference>
<dbReference type="GO" id="GO:0017168">
    <property type="term" value="F:5-oxoprolinase (ATP-hydrolyzing) activity"/>
    <property type="evidence" value="ECO:0007669"/>
    <property type="project" value="TreeGrafter"/>
</dbReference>
<dbReference type="SUPFAM" id="SSF53067">
    <property type="entry name" value="Actin-like ATPase domain"/>
    <property type="match status" value="1"/>
</dbReference>
<dbReference type="InterPro" id="IPR045079">
    <property type="entry name" value="Oxoprolinase-like"/>
</dbReference>
<protein>
    <recommendedName>
        <fullName evidence="1">Hydantoinase/oxoprolinase N-terminal domain-containing protein</fullName>
    </recommendedName>
</protein>
<organism evidence="2">
    <name type="scientific">marine metagenome</name>
    <dbReference type="NCBI Taxonomy" id="408172"/>
    <lineage>
        <taxon>unclassified sequences</taxon>
        <taxon>metagenomes</taxon>
        <taxon>ecological metagenomes</taxon>
    </lineage>
</organism>